<dbReference type="Gene3D" id="3.30.420.10">
    <property type="entry name" value="Ribonuclease H-like superfamily/Ribonuclease H"/>
    <property type="match status" value="1"/>
</dbReference>
<evidence type="ECO:0000313" key="10">
    <source>
        <dbReference type="EMBL" id="GEU56189.1"/>
    </source>
</evidence>
<dbReference type="CDD" id="cd01647">
    <property type="entry name" value="RT_LTR"/>
    <property type="match status" value="1"/>
</dbReference>
<dbReference type="Pfam" id="PF00078">
    <property type="entry name" value="RVT_1"/>
    <property type="match status" value="1"/>
</dbReference>
<keyword evidence="6 10" id="KW-0695">RNA-directed DNA polymerase</keyword>
<evidence type="ECO:0000256" key="4">
    <source>
        <dbReference type="ARBA" id="ARBA00022759"/>
    </source>
</evidence>
<reference evidence="10" key="1">
    <citation type="journal article" date="2019" name="Sci. Rep.">
        <title>Draft genome of Tanacetum cinerariifolium, the natural source of mosquito coil.</title>
        <authorList>
            <person name="Yamashiro T."/>
            <person name="Shiraishi A."/>
            <person name="Satake H."/>
            <person name="Nakayama K."/>
        </authorList>
    </citation>
    <scope>NUCLEOTIDE SEQUENCE</scope>
</reference>
<dbReference type="Pfam" id="PF13966">
    <property type="entry name" value="zf-RVT"/>
    <property type="match status" value="1"/>
</dbReference>
<evidence type="ECO:0000256" key="5">
    <source>
        <dbReference type="ARBA" id="ARBA00022801"/>
    </source>
</evidence>
<dbReference type="InterPro" id="IPR043502">
    <property type="entry name" value="DNA/RNA_pol_sf"/>
</dbReference>
<dbReference type="SUPFAM" id="SSF56672">
    <property type="entry name" value="DNA/RNA polymerases"/>
    <property type="match status" value="1"/>
</dbReference>
<dbReference type="EMBL" id="BKCJ010003621">
    <property type="protein sequence ID" value="GEU56189.1"/>
    <property type="molecule type" value="Genomic_DNA"/>
</dbReference>
<dbReference type="InterPro" id="IPR000477">
    <property type="entry name" value="RT_dom"/>
</dbReference>
<proteinExistence type="predicted"/>
<dbReference type="InterPro" id="IPR043128">
    <property type="entry name" value="Rev_trsase/Diguanyl_cyclase"/>
</dbReference>
<protein>
    <submittedName>
        <fullName evidence="10">Reverse transcriptase domain-containing protein</fullName>
    </submittedName>
</protein>
<evidence type="ECO:0000259" key="8">
    <source>
        <dbReference type="Pfam" id="PF13966"/>
    </source>
</evidence>
<accession>A0A6L2L4P0</accession>
<feature type="domain" description="Reverse transcriptase zinc-binding" evidence="8">
    <location>
        <begin position="854"/>
        <end position="939"/>
    </location>
</feature>
<evidence type="ECO:0000259" key="7">
    <source>
        <dbReference type="Pfam" id="PF00078"/>
    </source>
</evidence>
<dbReference type="FunFam" id="3.30.70.270:FF:000026">
    <property type="entry name" value="Transposon Ty3-G Gag-Pol polyprotein"/>
    <property type="match status" value="1"/>
</dbReference>
<dbReference type="InterPro" id="IPR041373">
    <property type="entry name" value="RT_RNaseH"/>
</dbReference>
<dbReference type="PANTHER" id="PTHR34072:SF57">
    <property type="entry name" value="RNA-DIRECTED DNA POLYMERASE"/>
    <property type="match status" value="1"/>
</dbReference>
<keyword evidence="1" id="KW-0808">Transferase</keyword>
<dbReference type="Gene3D" id="3.30.70.270">
    <property type="match status" value="3"/>
</dbReference>
<dbReference type="CDD" id="cd09274">
    <property type="entry name" value="RNase_HI_RT_Ty3"/>
    <property type="match status" value="1"/>
</dbReference>
<dbReference type="GO" id="GO:0016787">
    <property type="term" value="F:hydrolase activity"/>
    <property type="evidence" value="ECO:0007669"/>
    <property type="project" value="UniProtKB-KW"/>
</dbReference>
<dbReference type="GO" id="GO:0003676">
    <property type="term" value="F:nucleic acid binding"/>
    <property type="evidence" value="ECO:0007669"/>
    <property type="project" value="InterPro"/>
</dbReference>
<dbReference type="SUPFAM" id="SSF53098">
    <property type="entry name" value="Ribonuclease H-like"/>
    <property type="match status" value="1"/>
</dbReference>
<dbReference type="Gene3D" id="3.10.10.10">
    <property type="entry name" value="HIV Type 1 Reverse Transcriptase, subunit A, domain 1"/>
    <property type="match status" value="1"/>
</dbReference>
<dbReference type="GO" id="GO:0004519">
    <property type="term" value="F:endonuclease activity"/>
    <property type="evidence" value="ECO:0007669"/>
    <property type="project" value="UniProtKB-KW"/>
</dbReference>
<dbReference type="PANTHER" id="PTHR34072">
    <property type="entry name" value="ENZYMATIC POLYPROTEIN-RELATED"/>
    <property type="match status" value="1"/>
</dbReference>
<evidence type="ECO:0000256" key="6">
    <source>
        <dbReference type="ARBA" id="ARBA00022918"/>
    </source>
</evidence>
<comment type="caution">
    <text evidence="10">The sequence shown here is derived from an EMBL/GenBank/DDBJ whole genome shotgun (WGS) entry which is preliminary data.</text>
</comment>
<evidence type="ECO:0000256" key="2">
    <source>
        <dbReference type="ARBA" id="ARBA00022695"/>
    </source>
</evidence>
<feature type="domain" description="Reverse transcriptase RNase H-like" evidence="9">
    <location>
        <begin position="191"/>
        <end position="292"/>
    </location>
</feature>
<keyword evidence="4" id="KW-0255">Endonuclease</keyword>
<dbReference type="GO" id="GO:0003964">
    <property type="term" value="F:RNA-directed DNA polymerase activity"/>
    <property type="evidence" value="ECO:0007669"/>
    <property type="project" value="UniProtKB-KW"/>
</dbReference>
<evidence type="ECO:0000259" key="9">
    <source>
        <dbReference type="Pfam" id="PF17917"/>
    </source>
</evidence>
<evidence type="ECO:0000256" key="3">
    <source>
        <dbReference type="ARBA" id="ARBA00022722"/>
    </source>
</evidence>
<keyword evidence="2" id="KW-0548">Nucleotidyltransferase</keyword>
<dbReference type="AlphaFoldDB" id="A0A6L2L4P0"/>
<dbReference type="InterPro" id="IPR036397">
    <property type="entry name" value="RNaseH_sf"/>
</dbReference>
<dbReference type="Pfam" id="PF17917">
    <property type="entry name" value="RT_RNaseH"/>
    <property type="match status" value="1"/>
</dbReference>
<evidence type="ECO:0000256" key="1">
    <source>
        <dbReference type="ARBA" id="ARBA00022679"/>
    </source>
</evidence>
<dbReference type="InterPro" id="IPR026960">
    <property type="entry name" value="RVT-Znf"/>
</dbReference>
<organism evidence="10">
    <name type="scientific">Tanacetum cinerariifolium</name>
    <name type="common">Dalmatian daisy</name>
    <name type="synonym">Chrysanthemum cinerariifolium</name>
    <dbReference type="NCBI Taxonomy" id="118510"/>
    <lineage>
        <taxon>Eukaryota</taxon>
        <taxon>Viridiplantae</taxon>
        <taxon>Streptophyta</taxon>
        <taxon>Embryophyta</taxon>
        <taxon>Tracheophyta</taxon>
        <taxon>Spermatophyta</taxon>
        <taxon>Magnoliopsida</taxon>
        <taxon>eudicotyledons</taxon>
        <taxon>Gunneridae</taxon>
        <taxon>Pentapetalae</taxon>
        <taxon>asterids</taxon>
        <taxon>campanulids</taxon>
        <taxon>Asterales</taxon>
        <taxon>Asteraceae</taxon>
        <taxon>Asteroideae</taxon>
        <taxon>Anthemideae</taxon>
        <taxon>Anthemidinae</taxon>
        <taxon>Tanacetum</taxon>
    </lineage>
</organism>
<sequence length="985" mass="113229">MLQRLARNEFYCFLDGFSGYFQIPIDPQDQEKTTFTCPYGTFAYRRMPFGLCNAPGTFQSFSSWLTNLDKMLKRCEETNLVLNWEKCHFMCREGIVLGHKISKSGIKVDRAKVDVIAKLPHPTTVKGVRSFLGHVGFYRRFIQDLSKIARPMTHLLEKETPFEFSKECVDAFNTLTKKLTEAPILVVPNWNLPFELMCDASDFTIGVVLEQRKTKHFQPIHYASKMMTEAQIHYTTTKKEMLAVVYAFEKFQPYLVLSKSIVYTDHSALKYLLNKQDTKSRLLRWVLLFQEFDITILDKKGSENLAAEHLSRLENPHKDVLENKDINENFPLETLGSLSSDSTPWFANIANFHIIRRYVHGQEAFDILKACHEGPTGGHHGANLTAKKARKISQRDELPQNAIQVCEIFDVWGIYFMGPFPSSKGNKYILVAVDYLSKWVEAKSLPTNDARVVVNLPSSDEWSSGGFQSWIETHFKEDGWGNLCLVKLQLNELNELRDQAYENSVIYKEMTKKLHDSKIKNRIFNVGDQVLLFNSRLKIFSGKLKTRWSDPFTITKVFLYGTVELSQPNGPNFKVNGHRVKHYFEGLYKNTKKQSKPDKIKYEIEKIAQKPDQRTFSVQVNKPKAKIAKFKDLSCNSSKFHLKDKMENQPQGPILLLSESSNPGAKADAKARLLRWVLLLQEFDFKVLDTKGAENLAADHLSRLENPYENVLDPKEINETFPLETLSMVTFRGDSSASWFADFANYNARNFIVKAYKTPIRCTPYKLVYGKACHLSIELEHKAYWAMKQANFDLTAAGDPRKIQLNELNEIRDQAYENSLIYKEKTKKIHDLKIKNRVFNVGDTWQWALGSSGFSVASARSLIDSKTLDTDLIATRWICCISIKVNIFIRRLMLNKLPSKVNLDRRGIDVGSFLCPICQLDVETINHIFFSCDMVLELWAMLARWWSLDIPVCANILEWARCHNAVGPRINAGVMTPECEKGERR</sequence>
<dbReference type="InterPro" id="IPR012337">
    <property type="entry name" value="RNaseH-like_sf"/>
</dbReference>
<keyword evidence="5" id="KW-0378">Hydrolase</keyword>
<feature type="domain" description="Reverse transcriptase" evidence="7">
    <location>
        <begin position="3"/>
        <end position="63"/>
    </location>
</feature>
<keyword evidence="3" id="KW-0540">Nuclease</keyword>
<name>A0A6L2L4P0_TANCI</name>
<gene>
    <name evidence="10" type="ORF">Tci_028167</name>
</gene>